<keyword evidence="6" id="KW-1133">Transmembrane helix</keyword>
<feature type="region of interest" description="Disordered" evidence="5">
    <location>
        <begin position="69"/>
        <end position="89"/>
    </location>
</feature>
<keyword evidence="4" id="KW-0106">Calcium</keyword>
<comment type="caution">
    <text evidence="7">The sequence shown here is derived from an EMBL/GenBank/DDBJ whole genome shotgun (WGS) entry which is preliminary data.</text>
</comment>
<evidence type="ECO:0008006" key="9">
    <source>
        <dbReference type="Google" id="ProtNLM"/>
    </source>
</evidence>
<proteinExistence type="predicted"/>
<evidence type="ECO:0000256" key="2">
    <source>
        <dbReference type="ARBA" id="ARBA00022525"/>
    </source>
</evidence>
<feature type="region of interest" description="Disordered" evidence="5">
    <location>
        <begin position="37"/>
        <end position="56"/>
    </location>
</feature>
<feature type="transmembrane region" description="Helical" evidence="6">
    <location>
        <begin position="9"/>
        <end position="27"/>
    </location>
</feature>
<comment type="subcellular location">
    <subcellularLocation>
        <location evidence="1">Secreted</location>
    </subcellularLocation>
</comment>
<reference evidence="8" key="1">
    <citation type="submission" date="2017-09" db="EMBL/GenBank/DDBJ databases">
        <title>Depth-based differentiation of microbial function through sediment-hosted aquifers and enrichment of novel symbionts in the deep terrestrial subsurface.</title>
        <authorList>
            <person name="Probst A.J."/>
            <person name="Ladd B."/>
            <person name="Jarett J.K."/>
            <person name="Geller-Mcgrath D.E."/>
            <person name="Sieber C.M.K."/>
            <person name="Emerson J.B."/>
            <person name="Anantharaman K."/>
            <person name="Thomas B.C."/>
            <person name="Malmstrom R."/>
            <person name="Stieglmeier M."/>
            <person name="Klingl A."/>
            <person name="Woyke T."/>
            <person name="Ryan C.M."/>
            <person name="Banfield J.F."/>
        </authorList>
    </citation>
    <scope>NUCLEOTIDE SEQUENCE [LARGE SCALE GENOMIC DNA]</scope>
</reference>
<evidence type="ECO:0000256" key="5">
    <source>
        <dbReference type="SAM" id="MobiDB-lite"/>
    </source>
</evidence>
<keyword evidence="3" id="KW-0732">Signal</keyword>
<protein>
    <recommendedName>
        <fullName evidence="9">Thrombospondin type 3 repeat superfamily protein</fullName>
    </recommendedName>
</protein>
<dbReference type="InterPro" id="IPR059100">
    <property type="entry name" value="TSP3_bac"/>
</dbReference>
<evidence type="ECO:0000313" key="8">
    <source>
        <dbReference type="Proteomes" id="UP000231503"/>
    </source>
</evidence>
<keyword evidence="6" id="KW-0812">Transmembrane</keyword>
<gene>
    <name evidence="7" type="ORF">COU47_02385</name>
</gene>
<dbReference type="EMBL" id="PFCO01000005">
    <property type="protein sequence ID" value="PIR69580.1"/>
    <property type="molecule type" value="Genomic_DNA"/>
</dbReference>
<evidence type="ECO:0000256" key="1">
    <source>
        <dbReference type="ARBA" id="ARBA00004613"/>
    </source>
</evidence>
<dbReference type="AlphaFoldDB" id="A0A2H0TDE2"/>
<dbReference type="Proteomes" id="UP000231503">
    <property type="component" value="Unassembled WGS sequence"/>
</dbReference>
<evidence type="ECO:0000313" key="7">
    <source>
        <dbReference type="EMBL" id="PIR69580.1"/>
    </source>
</evidence>
<feature type="compositionally biased region" description="Acidic residues" evidence="5">
    <location>
        <begin position="78"/>
        <end position="88"/>
    </location>
</feature>
<organism evidence="7 8">
    <name type="scientific">Candidatus Niyogibacteria bacterium CG10_big_fil_rev_8_21_14_0_10_46_36</name>
    <dbReference type="NCBI Taxonomy" id="1974726"/>
    <lineage>
        <taxon>Bacteria</taxon>
        <taxon>Candidatus Niyogiibacteriota</taxon>
    </lineage>
</organism>
<keyword evidence="6" id="KW-0472">Membrane</keyword>
<sequence length="328" mass="35880">MEPQSHKNAIIIFLALLLIVGGWFSIFELKNTQEKVAYSSPKEKTAENDSYIGQDKDGDGLLDWAEELLGTDPANPDTDNDGTPDGEEITLKRNPLKADNDALSLPENDGKSLSGLSAQIAGGIAGEYLLLKEKGGANQEEIINTLTAQIVSRINAAGAIADAYTVKDIRTIASSPAVTHAYINEVGSILNARFANINTGEIELLNAIIETQSFDRLQEFDTYVRAYENAMRDLLALSAPDSFSSMHIALINNFSNLSRINTSFVQFETDPASALVNLRYYQSETERFKIVIKNINVVLEQAGVFFADTENGSVVVEYYNELKNNGAI</sequence>
<name>A0A2H0TDE2_9BACT</name>
<dbReference type="Pfam" id="PF18884">
    <property type="entry name" value="TSP3_bac"/>
    <property type="match status" value="2"/>
</dbReference>
<evidence type="ECO:0000256" key="6">
    <source>
        <dbReference type="SAM" id="Phobius"/>
    </source>
</evidence>
<accession>A0A2H0TDE2</accession>
<evidence type="ECO:0000256" key="4">
    <source>
        <dbReference type="ARBA" id="ARBA00022837"/>
    </source>
</evidence>
<evidence type="ECO:0000256" key="3">
    <source>
        <dbReference type="ARBA" id="ARBA00022729"/>
    </source>
</evidence>
<keyword evidence="2" id="KW-0964">Secreted</keyword>